<keyword evidence="4" id="KW-1185">Reference proteome</keyword>
<reference evidence="3 4" key="1">
    <citation type="submission" date="2020-04" db="EMBL/GenBank/DDBJ databases">
        <authorList>
            <person name="Alioto T."/>
            <person name="Alioto T."/>
            <person name="Gomez Garrido J."/>
        </authorList>
    </citation>
    <scope>NUCLEOTIDE SEQUENCE [LARGE SCALE GENOMIC DNA]</scope>
</reference>
<keyword evidence="1" id="KW-0175">Coiled coil</keyword>
<dbReference type="OrthoDB" id="20865at2759"/>
<evidence type="ECO:0000313" key="4">
    <source>
        <dbReference type="Proteomes" id="UP000494165"/>
    </source>
</evidence>
<accession>A0A8S1CQ38</accession>
<dbReference type="GO" id="GO:0005634">
    <property type="term" value="C:nucleus"/>
    <property type="evidence" value="ECO:0007669"/>
    <property type="project" value="TreeGrafter"/>
</dbReference>
<dbReference type="InterPro" id="IPR018482">
    <property type="entry name" value="Znf-C4H2"/>
</dbReference>
<organism evidence="3 4">
    <name type="scientific">Cloeon dipterum</name>
    <dbReference type="NCBI Taxonomy" id="197152"/>
    <lineage>
        <taxon>Eukaryota</taxon>
        <taxon>Metazoa</taxon>
        <taxon>Ecdysozoa</taxon>
        <taxon>Arthropoda</taxon>
        <taxon>Hexapoda</taxon>
        <taxon>Insecta</taxon>
        <taxon>Pterygota</taxon>
        <taxon>Palaeoptera</taxon>
        <taxon>Ephemeroptera</taxon>
        <taxon>Pisciforma</taxon>
        <taxon>Baetidae</taxon>
        <taxon>Cloeon</taxon>
    </lineage>
</organism>
<dbReference type="GO" id="GO:0045666">
    <property type="term" value="P:positive regulation of neuron differentiation"/>
    <property type="evidence" value="ECO:0007669"/>
    <property type="project" value="TreeGrafter"/>
</dbReference>
<gene>
    <name evidence="3" type="ORF">CLODIP_2_CD00337</name>
</gene>
<evidence type="ECO:0000256" key="1">
    <source>
        <dbReference type="SAM" id="Coils"/>
    </source>
</evidence>
<dbReference type="PANTHER" id="PTHR31058">
    <property type="entry name" value="ZINC FINGER C4H2 DOMAIN-CONTAINING PROTEIN"/>
    <property type="match status" value="1"/>
</dbReference>
<feature type="coiled-coil region" evidence="1">
    <location>
        <begin position="47"/>
        <end position="102"/>
    </location>
</feature>
<protein>
    <recommendedName>
        <fullName evidence="2">C4H2-type domain-containing protein</fullName>
    </recommendedName>
</protein>
<dbReference type="Pfam" id="PF10146">
    <property type="entry name" value="zf-C4H2"/>
    <property type="match status" value="1"/>
</dbReference>
<feature type="domain" description="C4H2-type" evidence="2">
    <location>
        <begin position="219"/>
        <end position="260"/>
    </location>
</feature>
<dbReference type="PANTHER" id="PTHR31058:SF2">
    <property type="entry name" value="ZINC FINGER C4H2 DOMAIN-CONTAINING PROTEIN"/>
    <property type="match status" value="1"/>
</dbReference>
<proteinExistence type="predicted"/>
<dbReference type="EMBL" id="CADEPI010000030">
    <property type="protein sequence ID" value="CAB3367374.1"/>
    <property type="molecule type" value="Genomic_DNA"/>
</dbReference>
<evidence type="ECO:0000313" key="3">
    <source>
        <dbReference type="EMBL" id="CAB3367374.1"/>
    </source>
</evidence>
<comment type="caution">
    <text evidence="3">The sequence shown here is derived from an EMBL/GenBank/DDBJ whole genome shotgun (WGS) entry which is preliminary data.</text>
</comment>
<name>A0A8S1CQ38_9INSE</name>
<dbReference type="AlphaFoldDB" id="A0A8S1CQ38"/>
<dbReference type="Proteomes" id="UP000494165">
    <property type="component" value="Unassembled WGS sequence"/>
</dbReference>
<dbReference type="InterPro" id="IPR044069">
    <property type="entry name" value="ZF_C4H2"/>
</dbReference>
<evidence type="ECO:0000259" key="2">
    <source>
        <dbReference type="PROSITE" id="PS51896"/>
    </source>
</evidence>
<dbReference type="PROSITE" id="PS51896">
    <property type="entry name" value="ZF_C4H2"/>
    <property type="match status" value="1"/>
</dbReference>
<sequence>MFTSEERNMMNKLETLKDIRSKTLHLEKIKARILKQISTTNQEHQSLSEYRQEMELLMQEKMAHVEELRQIHADINAMENVMKQAEEAHVKALDTAKRLHEEYLPLKLEIDRMRHECLGLERLPELHEIDSRMFTPEKTAFSFFDKQALKSGWSVDREEPPQMNPVNMMHHVVAPSSYMPPQPPAPPMGPQPPPVNKVQEPRPLLSASAPSFRFFSFRQQPPPMKACLSCHQQIHRNAPICPLCKAKSRSRNPKKPKKKD</sequence>